<gene>
    <name evidence="2" type="ORF">ADK38_25905</name>
</gene>
<comment type="caution">
    <text evidence="2">The sequence shown here is derived from an EMBL/GenBank/DDBJ whole genome shotgun (WGS) entry which is preliminary data.</text>
</comment>
<feature type="domain" description="Condensation" evidence="1">
    <location>
        <begin position="57"/>
        <end position="123"/>
    </location>
</feature>
<evidence type="ECO:0000313" key="2">
    <source>
        <dbReference type="EMBL" id="KOG87354.1"/>
    </source>
</evidence>
<dbReference type="Pfam" id="PF00668">
    <property type="entry name" value="Condensation"/>
    <property type="match status" value="1"/>
</dbReference>
<name>A0ABR5J1U8_9ACTN</name>
<evidence type="ECO:0000313" key="3">
    <source>
        <dbReference type="Proteomes" id="UP000037020"/>
    </source>
</evidence>
<organism evidence="2 3">
    <name type="scientific">Streptomyces varsoviensis</name>
    <dbReference type="NCBI Taxonomy" id="67373"/>
    <lineage>
        <taxon>Bacteria</taxon>
        <taxon>Bacillati</taxon>
        <taxon>Actinomycetota</taxon>
        <taxon>Actinomycetes</taxon>
        <taxon>Kitasatosporales</taxon>
        <taxon>Streptomycetaceae</taxon>
        <taxon>Streptomyces</taxon>
    </lineage>
</organism>
<keyword evidence="3" id="KW-1185">Reference proteome</keyword>
<evidence type="ECO:0000259" key="1">
    <source>
        <dbReference type="Pfam" id="PF00668"/>
    </source>
</evidence>
<dbReference type="Gene3D" id="3.30.559.10">
    <property type="entry name" value="Chloramphenicol acetyltransferase-like domain"/>
    <property type="match status" value="1"/>
</dbReference>
<accession>A0ABR5J1U8</accession>
<sequence length="125" mass="13261">TADGPRQLPLAFGPVPRAVTVAPLAPYAPAVAGTSAPGASDAFLGLPAGASSTRHDGELPFPLRVFDARDEADPDAAARAWMRADLDVPFDLAAGPLFAHALFRVADDRWLWYQRVHHAVMDGYG</sequence>
<dbReference type="Proteomes" id="UP000037020">
    <property type="component" value="Unassembled WGS sequence"/>
</dbReference>
<feature type="non-terminal residue" evidence="2">
    <location>
        <position position="125"/>
    </location>
</feature>
<dbReference type="EMBL" id="LGUT01002286">
    <property type="protein sequence ID" value="KOG87354.1"/>
    <property type="molecule type" value="Genomic_DNA"/>
</dbReference>
<dbReference type="InterPro" id="IPR001242">
    <property type="entry name" value="Condensation_dom"/>
</dbReference>
<dbReference type="SUPFAM" id="SSF52777">
    <property type="entry name" value="CoA-dependent acyltransferases"/>
    <property type="match status" value="1"/>
</dbReference>
<dbReference type="InterPro" id="IPR023213">
    <property type="entry name" value="CAT-like_dom_sf"/>
</dbReference>
<reference evidence="2 3" key="1">
    <citation type="submission" date="2015-07" db="EMBL/GenBank/DDBJ databases">
        <authorList>
            <person name="Ju K.-S."/>
            <person name="Doroghazi J.R."/>
            <person name="Metcalf W.W."/>
        </authorList>
    </citation>
    <scope>NUCLEOTIDE SEQUENCE [LARGE SCALE GENOMIC DNA]</scope>
    <source>
        <strain evidence="2 3">NRRL B-3589</strain>
    </source>
</reference>
<protein>
    <recommendedName>
        <fullName evidence="1">Condensation domain-containing protein</fullName>
    </recommendedName>
</protein>
<proteinExistence type="predicted"/>
<feature type="non-terminal residue" evidence="2">
    <location>
        <position position="1"/>
    </location>
</feature>